<dbReference type="InterPro" id="IPR000045">
    <property type="entry name" value="Prepilin_IV_endopep_pep"/>
</dbReference>
<comment type="caution">
    <text evidence="3">The sequence shown here is derived from an EMBL/GenBank/DDBJ whole genome shotgun (WGS) entry which is preliminary data.</text>
</comment>
<sequence>MRVGVGITLACLLGWLYFLWAFTWYFALNALTTLCLVACALVDNKYRVIPHTLLVIPACIGVFFAHLSCSLLTYDSAPFICFILCIIWFVFAYANHDANAAPLIGAGDIKLLLVLSLYMTPLSFLVMLVIACIGGLCHAALIRQKTFPWAPSIVFAWYMVMYTPFLNYVYIAFVQIF</sequence>
<feature type="transmembrane region" description="Helical" evidence="1">
    <location>
        <begin position="7"/>
        <end position="28"/>
    </location>
</feature>
<evidence type="ECO:0000313" key="4">
    <source>
        <dbReference type="Proteomes" id="UP000005947"/>
    </source>
</evidence>
<feature type="transmembrane region" description="Helical" evidence="1">
    <location>
        <begin position="153"/>
        <end position="173"/>
    </location>
</feature>
<feature type="transmembrane region" description="Helical" evidence="1">
    <location>
        <begin position="48"/>
        <end position="65"/>
    </location>
</feature>
<organism evidence="3 4">
    <name type="scientific">Fannyhessea vaginae DSM 15829</name>
    <dbReference type="NCBI Taxonomy" id="525256"/>
    <lineage>
        <taxon>Bacteria</taxon>
        <taxon>Bacillati</taxon>
        <taxon>Actinomycetota</taxon>
        <taxon>Coriobacteriia</taxon>
        <taxon>Coriobacteriales</taxon>
        <taxon>Atopobiaceae</taxon>
        <taxon>Fannyhessea</taxon>
    </lineage>
</organism>
<dbReference type="GO" id="GO:0004190">
    <property type="term" value="F:aspartic-type endopeptidase activity"/>
    <property type="evidence" value="ECO:0007669"/>
    <property type="project" value="InterPro"/>
</dbReference>
<protein>
    <submittedName>
        <fullName evidence="3">Peptidase, A24 family</fullName>
    </submittedName>
</protein>
<accession>F1T4Z1</accession>
<evidence type="ECO:0000256" key="1">
    <source>
        <dbReference type="SAM" id="Phobius"/>
    </source>
</evidence>
<dbReference type="Pfam" id="PF01478">
    <property type="entry name" value="Peptidase_A24"/>
    <property type="match status" value="1"/>
</dbReference>
<evidence type="ECO:0000259" key="2">
    <source>
        <dbReference type="Pfam" id="PF01478"/>
    </source>
</evidence>
<name>F1T4Z1_9ACTN</name>
<gene>
    <name evidence="3" type="ORF">HMPREF0091_10026</name>
</gene>
<feature type="transmembrane region" description="Helical" evidence="1">
    <location>
        <begin position="115"/>
        <end position="141"/>
    </location>
</feature>
<dbReference type="AlphaFoldDB" id="F1T4Z1"/>
<keyword evidence="4" id="KW-1185">Reference proteome</keyword>
<dbReference type="EMBL" id="ACGK02000001">
    <property type="protein sequence ID" value="EGF23079.1"/>
    <property type="molecule type" value="Genomic_DNA"/>
</dbReference>
<keyword evidence="1" id="KW-1133">Transmembrane helix</keyword>
<feature type="transmembrane region" description="Helical" evidence="1">
    <location>
        <begin position="77"/>
        <end position="95"/>
    </location>
</feature>
<reference evidence="3 4" key="1">
    <citation type="submission" date="2011-02" db="EMBL/GenBank/DDBJ databases">
        <authorList>
            <person name="Muzny D."/>
            <person name="Qin X."/>
            <person name="Buhay C."/>
            <person name="Dugan-Rocha S."/>
            <person name="Ding Y."/>
            <person name="Chen G."/>
            <person name="Hawes A."/>
            <person name="Holder M."/>
            <person name="Jhangiani S."/>
            <person name="Johnson A."/>
            <person name="Khan Z."/>
            <person name="Li Z."/>
            <person name="Liu W."/>
            <person name="Liu X."/>
            <person name="Perez L."/>
            <person name="Shen H."/>
            <person name="Wang Q."/>
            <person name="Watt J."/>
            <person name="Xi L."/>
            <person name="Xin Y."/>
            <person name="Zhou J."/>
            <person name="Deng J."/>
            <person name="Jiang H."/>
            <person name="Liu Y."/>
            <person name="Qu J."/>
            <person name="Song X.-Z."/>
            <person name="Zhang L."/>
            <person name="Villasana D."/>
            <person name="Johnson A."/>
            <person name="Liu J."/>
            <person name="Liyanage D."/>
            <person name="Lorensuhewa L."/>
            <person name="Robinson T."/>
            <person name="Song A."/>
            <person name="Song B.-B."/>
            <person name="Dinh H."/>
            <person name="Thornton R."/>
            <person name="Coyle M."/>
            <person name="Francisco L."/>
            <person name="Jackson L."/>
            <person name="Javaid M."/>
            <person name="Korchina V."/>
            <person name="Kovar C."/>
            <person name="Mata R."/>
            <person name="Mathew T."/>
            <person name="Ngo R."/>
            <person name="Nguyen L."/>
            <person name="Nguyen N."/>
            <person name="Okwuonu G."/>
            <person name="Ongeri F."/>
            <person name="Pham C."/>
            <person name="Simmons D."/>
            <person name="Wilczek-Boney K."/>
            <person name="Hale W."/>
            <person name="Jakkamsetti A."/>
            <person name="Pham P."/>
            <person name="Ruth R."/>
            <person name="San Lucas F."/>
            <person name="Warren J."/>
            <person name="Zhang J."/>
            <person name="Zhao Z."/>
            <person name="Zhou C."/>
            <person name="Zhu D."/>
            <person name="Lee S."/>
            <person name="Bess C."/>
            <person name="Blankenburg K."/>
            <person name="Forbes L."/>
            <person name="Fu Q."/>
            <person name="Gubbala S."/>
            <person name="Hirani K."/>
            <person name="Jayaseelan J.C."/>
            <person name="Lara F."/>
            <person name="Munidasa M."/>
            <person name="Palculict T."/>
            <person name="Patil S."/>
            <person name="Pu L.-L."/>
            <person name="Saada N."/>
            <person name="Tang L."/>
            <person name="Weissenberger G."/>
            <person name="Zhu Y."/>
            <person name="Hemphill L."/>
            <person name="Shang Y."/>
            <person name="Youmans B."/>
            <person name="Ayvaz T."/>
            <person name="Ross M."/>
            <person name="Santibanez J."/>
            <person name="Aqrawi P."/>
            <person name="Gross S."/>
            <person name="Joshi V."/>
            <person name="Fowler G."/>
            <person name="Nazareth L."/>
            <person name="Reid J."/>
            <person name="Worley K."/>
            <person name="Petrosino J."/>
            <person name="Highlander S."/>
            <person name="Gibbs R."/>
        </authorList>
    </citation>
    <scope>NUCLEOTIDE SEQUENCE [LARGE SCALE GENOMIC DNA]</scope>
    <source>
        <strain evidence="3 4">DSM 15829</strain>
    </source>
</reference>
<keyword evidence="1" id="KW-0472">Membrane</keyword>
<keyword evidence="1" id="KW-0812">Transmembrane</keyword>
<dbReference type="Proteomes" id="UP000005947">
    <property type="component" value="Unassembled WGS sequence"/>
</dbReference>
<evidence type="ECO:0000313" key="3">
    <source>
        <dbReference type="EMBL" id="EGF23079.1"/>
    </source>
</evidence>
<proteinExistence type="predicted"/>
<feature type="domain" description="Prepilin type IV endopeptidase peptidase" evidence="2">
    <location>
        <begin position="31"/>
        <end position="138"/>
    </location>
</feature>
<dbReference type="Gene3D" id="1.20.120.1220">
    <property type="match status" value="1"/>
</dbReference>
<dbReference type="GO" id="GO:0016020">
    <property type="term" value="C:membrane"/>
    <property type="evidence" value="ECO:0007669"/>
    <property type="project" value="InterPro"/>
</dbReference>